<dbReference type="Pfam" id="PF24681">
    <property type="entry name" value="Kelch_KLHDC2_KLHL20_DRC7"/>
    <property type="match status" value="1"/>
</dbReference>
<dbReference type="Gene3D" id="2.120.10.80">
    <property type="entry name" value="Kelch-type beta propeller"/>
    <property type="match status" value="1"/>
</dbReference>
<dbReference type="Pfam" id="PF01344">
    <property type="entry name" value="Kelch_1"/>
    <property type="match status" value="2"/>
</dbReference>
<organism evidence="4">
    <name type="scientific">Lotharella globosa</name>
    <dbReference type="NCBI Taxonomy" id="91324"/>
    <lineage>
        <taxon>Eukaryota</taxon>
        <taxon>Sar</taxon>
        <taxon>Rhizaria</taxon>
        <taxon>Cercozoa</taxon>
        <taxon>Chlorarachniophyceae</taxon>
        <taxon>Lotharella</taxon>
    </lineage>
</organism>
<dbReference type="InterPro" id="IPR013761">
    <property type="entry name" value="SAM/pointed_sf"/>
</dbReference>
<feature type="domain" description="SAM" evidence="3">
    <location>
        <begin position="11"/>
        <end position="80"/>
    </location>
</feature>
<sequence>MPTPGDLPSAVEEWTAQDVGIFMKTLGKDQRWAGYASTCVEMGIDGATLVDATVEILVELGFYKIHANKVLKEIAKRLQPAATTGGHHSLITSCLPLTETESEHMHLFGDYYNFMIQCETRILEAMDRLNKLKKAEIVRTKQQFEKIREKVVSERTRCLAEIEARHSTLAKCLRQELNRVKGNVSDSKETERILHSSMRIREWSQQPERTRTIKRATESILGKEQPFLIKDALFGVSYLEGFKKALEGDFFTVRHSEPLFENKALRSEKKTTYSTKTEGQSEHVELKIRKRAWKLFPGRTKSKRHYLGLARSPDGKYLFAVGGRDDNGKSLGTAETFCFATGEWTCFPAKMLTKRHGLGVAVSSDGKKLYAVGGYDGSQYLNSVEFYDFDDKTWTRLPQNMKVRRCGLGVALSPDGTKLYAIGGHDGSTCLDSSEYYDFATSKWTPILHPSHYKRHGLGVSMAPDGKRIYAIGGHDGANYLDSVEFYDIVTRRWNLFPNTMNKKRYGLGACISPDGRRLYVVGGHDVDGALRDVEIYDLSMGLVSKWLPLGQKMKNKRCGLGVALSPNGRALYAVGGGASASRIRTGNCNTAEFLDLLDD</sequence>
<keyword evidence="2" id="KW-0677">Repeat</keyword>
<dbReference type="Gene3D" id="1.10.150.50">
    <property type="entry name" value="Transcription Factor, Ets-1"/>
    <property type="match status" value="1"/>
</dbReference>
<dbReference type="PANTHER" id="PTHR24412">
    <property type="entry name" value="KELCH PROTEIN"/>
    <property type="match status" value="1"/>
</dbReference>
<dbReference type="EMBL" id="HBIV01039348">
    <property type="protein sequence ID" value="CAE0676135.1"/>
    <property type="molecule type" value="Transcribed_RNA"/>
</dbReference>
<keyword evidence="1" id="KW-0880">Kelch repeat</keyword>
<gene>
    <name evidence="4" type="ORF">LGLO00237_LOCUS27913</name>
</gene>
<dbReference type="PANTHER" id="PTHR24412:SF441">
    <property type="entry name" value="KELCH-LIKE PROTEIN 28"/>
    <property type="match status" value="1"/>
</dbReference>
<dbReference type="InterPro" id="IPR011043">
    <property type="entry name" value="Gal_Oxase/kelch_b-propeller"/>
</dbReference>
<evidence type="ECO:0000259" key="3">
    <source>
        <dbReference type="SMART" id="SM00454"/>
    </source>
</evidence>
<protein>
    <recommendedName>
        <fullName evidence="3">SAM domain-containing protein</fullName>
    </recommendedName>
</protein>
<dbReference type="InterPro" id="IPR006652">
    <property type="entry name" value="Kelch_1"/>
</dbReference>
<dbReference type="SMART" id="SM00454">
    <property type="entry name" value="SAM"/>
    <property type="match status" value="1"/>
</dbReference>
<dbReference type="SUPFAM" id="SSF47769">
    <property type="entry name" value="SAM/Pointed domain"/>
    <property type="match status" value="1"/>
</dbReference>
<name>A0A7S3Z9F3_9EUKA</name>
<evidence type="ECO:0000256" key="2">
    <source>
        <dbReference type="ARBA" id="ARBA00022737"/>
    </source>
</evidence>
<reference evidence="4" key="1">
    <citation type="submission" date="2021-01" db="EMBL/GenBank/DDBJ databases">
        <authorList>
            <person name="Corre E."/>
            <person name="Pelletier E."/>
            <person name="Niang G."/>
            <person name="Scheremetjew M."/>
            <person name="Finn R."/>
            <person name="Kale V."/>
            <person name="Holt S."/>
            <person name="Cochrane G."/>
            <person name="Meng A."/>
            <person name="Brown T."/>
            <person name="Cohen L."/>
        </authorList>
    </citation>
    <scope>NUCLEOTIDE SEQUENCE</scope>
    <source>
        <strain evidence="4">CCCM811</strain>
    </source>
</reference>
<dbReference type="InterPro" id="IPR001660">
    <property type="entry name" value="SAM"/>
</dbReference>
<evidence type="ECO:0000313" key="4">
    <source>
        <dbReference type="EMBL" id="CAE0676135.1"/>
    </source>
</evidence>
<accession>A0A7S3Z9F3</accession>
<dbReference type="SMART" id="SM00612">
    <property type="entry name" value="Kelch"/>
    <property type="match status" value="5"/>
</dbReference>
<dbReference type="SUPFAM" id="SSF50965">
    <property type="entry name" value="Galactose oxidase, central domain"/>
    <property type="match status" value="1"/>
</dbReference>
<evidence type="ECO:0000256" key="1">
    <source>
        <dbReference type="ARBA" id="ARBA00022441"/>
    </source>
</evidence>
<dbReference type="InterPro" id="IPR037293">
    <property type="entry name" value="Gal_Oxidase_central_sf"/>
</dbReference>
<dbReference type="InterPro" id="IPR015915">
    <property type="entry name" value="Kelch-typ_b-propeller"/>
</dbReference>
<dbReference type="AlphaFoldDB" id="A0A7S3Z9F3"/>
<dbReference type="Gene3D" id="2.130.10.80">
    <property type="entry name" value="Galactose oxidase/kelch, beta-propeller"/>
    <property type="match status" value="1"/>
</dbReference>
<proteinExistence type="predicted"/>